<dbReference type="CDD" id="cd06267">
    <property type="entry name" value="PBP1_LacI_sugar_binding-like"/>
    <property type="match status" value="1"/>
</dbReference>
<dbReference type="PANTHER" id="PTHR30146:SF109">
    <property type="entry name" value="HTH-TYPE TRANSCRIPTIONAL REGULATOR GALS"/>
    <property type="match status" value="1"/>
</dbReference>
<dbReference type="Proteomes" id="UP000540989">
    <property type="component" value="Unassembled WGS sequence"/>
</dbReference>
<dbReference type="Gene3D" id="3.40.50.2300">
    <property type="match status" value="2"/>
</dbReference>
<evidence type="ECO:0000256" key="1">
    <source>
        <dbReference type="ARBA" id="ARBA00023015"/>
    </source>
</evidence>
<keyword evidence="1" id="KW-0805">Transcription regulation</keyword>
<dbReference type="RefSeq" id="WP_184213383.1">
    <property type="nucleotide sequence ID" value="NZ_JACHIP010000001.1"/>
</dbReference>
<dbReference type="InterPro" id="IPR046335">
    <property type="entry name" value="LacI/GalR-like_sensor"/>
</dbReference>
<evidence type="ECO:0000256" key="2">
    <source>
        <dbReference type="ARBA" id="ARBA00023125"/>
    </source>
</evidence>
<dbReference type="SMART" id="SM00354">
    <property type="entry name" value="HTH_LACI"/>
    <property type="match status" value="1"/>
</dbReference>
<dbReference type="SUPFAM" id="SSF53822">
    <property type="entry name" value="Periplasmic binding protein-like I"/>
    <property type="match status" value="1"/>
</dbReference>
<evidence type="ECO:0000259" key="4">
    <source>
        <dbReference type="PROSITE" id="PS50932"/>
    </source>
</evidence>
<name>A0A7W7Z980_9BACT</name>
<dbReference type="PANTHER" id="PTHR30146">
    <property type="entry name" value="LACI-RELATED TRANSCRIPTIONAL REPRESSOR"/>
    <property type="match status" value="1"/>
</dbReference>
<dbReference type="InterPro" id="IPR010982">
    <property type="entry name" value="Lambda_DNA-bd_dom_sf"/>
</dbReference>
<dbReference type="AlphaFoldDB" id="A0A7W7Z980"/>
<dbReference type="GO" id="GO:0000976">
    <property type="term" value="F:transcription cis-regulatory region binding"/>
    <property type="evidence" value="ECO:0007669"/>
    <property type="project" value="TreeGrafter"/>
</dbReference>
<dbReference type="EMBL" id="JACHIP010000001">
    <property type="protein sequence ID" value="MBB5055612.1"/>
    <property type="molecule type" value="Genomic_DNA"/>
</dbReference>
<evidence type="ECO:0000313" key="6">
    <source>
        <dbReference type="Proteomes" id="UP000540989"/>
    </source>
</evidence>
<dbReference type="CDD" id="cd01392">
    <property type="entry name" value="HTH_LacI"/>
    <property type="match status" value="1"/>
</dbReference>
<keyword evidence="3" id="KW-0804">Transcription</keyword>
<dbReference type="InterPro" id="IPR000843">
    <property type="entry name" value="HTH_LacI"/>
</dbReference>
<accession>A0A7W7Z980</accession>
<comment type="caution">
    <text evidence="5">The sequence shown here is derived from an EMBL/GenBank/DDBJ whole genome shotgun (WGS) entry which is preliminary data.</text>
</comment>
<dbReference type="GO" id="GO:0003700">
    <property type="term" value="F:DNA-binding transcription factor activity"/>
    <property type="evidence" value="ECO:0007669"/>
    <property type="project" value="TreeGrafter"/>
</dbReference>
<gene>
    <name evidence="5" type="ORF">HDF16_000281</name>
</gene>
<keyword evidence="6" id="KW-1185">Reference proteome</keyword>
<dbReference type="Gene3D" id="1.10.260.40">
    <property type="entry name" value="lambda repressor-like DNA-binding domains"/>
    <property type="match status" value="1"/>
</dbReference>
<keyword evidence="2" id="KW-0238">DNA-binding</keyword>
<organism evidence="5 6">
    <name type="scientific">Granulicella aggregans</name>
    <dbReference type="NCBI Taxonomy" id="474949"/>
    <lineage>
        <taxon>Bacteria</taxon>
        <taxon>Pseudomonadati</taxon>
        <taxon>Acidobacteriota</taxon>
        <taxon>Terriglobia</taxon>
        <taxon>Terriglobales</taxon>
        <taxon>Acidobacteriaceae</taxon>
        <taxon>Granulicella</taxon>
    </lineage>
</organism>
<evidence type="ECO:0000313" key="5">
    <source>
        <dbReference type="EMBL" id="MBB5055612.1"/>
    </source>
</evidence>
<evidence type="ECO:0000256" key="3">
    <source>
        <dbReference type="ARBA" id="ARBA00023163"/>
    </source>
</evidence>
<sequence length="363" mass="39109">MPQKKSGHVTLTDVARASGFSVSTVSIVLSEAPLSQNVAAATREHVRAMARQLGYHPDAHARSLRRRSTQTIGVLAFDLSDPFCIPIMRGIQSGLHSADYLPLVMDAQTQRKLFDGYLNLLLERRAEGLIVIASWVFEETNLLADVRKNNVPIIIVGRDLTSRGISSILVDNEAGGALAMQHLSDLGHRKIAVIRGPQGMSDSEPRWQGIQRAADQSGTTLDPRLVFELPALADPESGFEGGCRLAREMLASGRSFSAVLAFDDLTALGVVRGLTEAGVRVPEDCSVMGFDDVLPARVATPSISTIRQPLNEMGLKAAEHILHAVKVKTSPTSEPSLLVKASPELIVRSSTALRQSKKKGKAS</sequence>
<dbReference type="InterPro" id="IPR028082">
    <property type="entry name" value="Peripla_BP_I"/>
</dbReference>
<proteinExistence type="predicted"/>
<feature type="domain" description="HTH lacI-type" evidence="4">
    <location>
        <begin position="9"/>
        <end position="66"/>
    </location>
</feature>
<dbReference type="Pfam" id="PF00356">
    <property type="entry name" value="LacI"/>
    <property type="match status" value="1"/>
</dbReference>
<reference evidence="5 6" key="1">
    <citation type="submission" date="2020-08" db="EMBL/GenBank/DDBJ databases">
        <title>Genomic Encyclopedia of Type Strains, Phase IV (KMG-V): Genome sequencing to study the core and pangenomes of soil and plant-associated prokaryotes.</title>
        <authorList>
            <person name="Whitman W."/>
        </authorList>
    </citation>
    <scope>NUCLEOTIDE SEQUENCE [LARGE SCALE GENOMIC DNA]</scope>
    <source>
        <strain evidence="5 6">M8UP14</strain>
    </source>
</reference>
<dbReference type="SUPFAM" id="SSF47413">
    <property type="entry name" value="lambda repressor-like DNA-binding domains"/>
    <property type="match status" value="1"/>
</dbReference>
<protein>
    <submittedName>
        <fullName evidence="5">LacI family transcriptional regulator</fullName>
    </submittedName>
</protein>
<dbReference type="Pfam" id="PF13377">
    <property type="entry name" value="Peripla_BP_3"/>
    <property type="match status" value="1"/>
</dbReference>
<dbReference type="PROSITE" id="PS50932">
    <property type="entry name" value="HTH_LACI_2"/>
    <property type="match status" value="1"/>
</dbReference>